<feature type="transmembrane region" description="Helical" evidence="1">
    <location>
        <begin position="190"/>
        <end position="212"/>
    </location>
</feature>
<keyword evidence="3" id="KW-1185">Reference proteome</keyword>
<feature type="transmembrane region" description="Helical" evidence="1">
    <location>
        <begin position="82"/>
        <end position="102"/>
    </location>
</feature>
<dbReference type="AlphaFoldDB" id="A0A4R4P3W5"/>
<protein>
    <submittedName>
        <fullName evidence="2">DUF1345 domain-containing protein</fullName>
    </submittedName>
</protein>
<comment type="caution">
    <text evidence="2">The sequence shown here is derived from an EMBL/GenBank/DDBJ whole genome shotgun (WGS) entry which is preliminary data.</text>
</comment>
<evidence type="ECO:0000313" key="2">
    <source>
        <dbReference type="EMBL" id="TDC15380.1"/>
    </source>
</evidence>
<dbReference type="InterPro" id="IPR009781">
    <property type="entry name" value="DUF1345"/>
</dbReference>
<feature type="transmembrane region" description="Helical" evidence="1">
    <location>
        <begin position="31"/>
        <end position="50"/>
    </location>
</feature>
<feature type="transmembrane region" description="Helical" evidence="1">
    <location>
        <begin position="114"/>
        <end position="135"/>
    </location>
</feature>
<accession>A0A4R4P3W5</accession>
<dbReference type="Proteomes" id="UP000295075">
    <property type="component" value="Unassembled WGS sequence"/>
</dbReference>
<dbReference type="EMBL" id="SMKA01000341">
    <property type="protein sequence ID" value="TDC15380.1"/>
    <property type="molecule type" value="Genomic_DNA"/>
</dbReference>
<evidence type="ECO:0000313" key="3">
    <source>
        <dbReference type="Proteomes" id="UP000295075"/>
    </source>
</evidence>
<evidence type="ECO:0000256" key="1">
    <source>
        <dbReference type="SAM" id="Phobius"/>
    </source>
</evidence>
<organism evidence="2 3">
    <name type="scientific">Kribbella albertanoniae</name>
    <dbReference type="NCBI Taxonomy" id="1266829"/>
    <lineage>
        <taxon>Bacteria</taxon>
        <taxon>Bacillati</taxon>
        <taxon>Actinomycetota</taxon>
        <taxon>Actinomycetes</taxon>
        <taxon>Propionibacteriales</taxon>
        <taxon>Kribbellaceae</taxon>
        <taxon>Kribbella</taxon>
    </lineage>
</organism>
<dbReference type="OrthoDB" id="64737at2"/>
<feature type="transmembrane region" description="Helical" evidence="1">
    <location>
        <begin position="7"/>
        <end position="25"/>
    </location>
</feature>
<keyword evidence="1" id="KW-0812">Transmembrane</keyword>
<keyword evidence="1" id="KW-0472">Membrane</keyword>
<sequence length="215" mass="23678">MLRWWDGVTRALLAAAGVVLLPVLWVPNFLVTWTIPSLMVWDILALAFLARQVWSMRRGRKAADAEGTPDWLLSARLMRLRYGALLVASAAGLSSGMLIVSVDAEDDGTQWDVWIIRLLAATTVVLAWLILHVGYAMHYANLYFGTGHGVTFPGTSTPNFLDFAYFAFTIGATFATSDVEVTNRRVRHAVIWHSVLSFFYNAAVLGIAIGAFTGK</sequence>
<dbReference type="RefSeq" id="WP_132415069.1">
    <property type="nucleotide sequence ID" value="NZ_SMKA01000341.1"/>
</dbReference>
<proteinExistence type="predicted"/>
<dbReference type="Pfam" id="PF07077">
    <property type="entry name" value="DUF1345"/>
    <property type="match status" value="1"/>
</dbReference>
<name>A0A4R4P3W5_9ACTN</name>
<gene>
    <name evidence="2" type="ORF">E1261_40525</name>
</gene>
<keyword evidence="1" id="KW-1133">Transmembrane helix</keyword>
<reference evidence="2 3" key="1">
    <citation type="submission" date="2019-03" db="EMBL/GenBank/DDBJ databases">
        <title>Draft genome sequences of novel Actinobacteria.</title>
        <authorList>
            <person name="Sahin N."/>
            <person name="Ay H."/>
            <person name="Saygin H."/>
        </authorList>
    </citation>
    <scope>NUCLEOTIDE SEQUENCE [LARGE SCALE GENOMIC DNA]</scope>
    <source>
        <strain evidence="2 3">JCM 30547</strain>
    </source>
</reference>